<dbReference type="KEGG" id="shs:STEHIDRAFT_163622"/>
<dbReference type="OMA" id="VIGPEYC"/>
<proteinExistence type="inferred from homology"/>
<comment type="similarity">
    <text evidence="1">Belongs to the LOR family.</text>
</comment>
<name>R7RZ55_STEHR</name>
<dbReference type="SUPFAM" id="SSF54518">
    <property type="entry name" value="Tubby C-terminal domain-like"/>
    <property type="match status" value="1"/>
</dbReference>
<gene>
    <name evidence="2" type="ORF">STEHIDRAFT_163622</name>
</gene>
<evidence type="ECO:0000313" key="2">
    <source>
        <dbReference type="EMBL" id="EIM79597.1"/>
    </source>
</evidence>
<dbReference type="RefSeq" id="XP_007311382.1">
    <property type="nucleotide sequence ID" value="XM_007311320.1"/>
</dbReference>
<reference evidence="3" key="1">
    <citation type="journal article" date="2012" name="Science">
        <title>The Paleozoic origin of enzymatic lignin decomposition reconstructed from 31 fungal genomes.</title>
        <authorList>
            <person name="Floudas D."/>
            <person name="Binder M."/>
            <person name="Riley R."/>
            <person name="Barry K."/>
            <person name="Blanchette R.A."/>
            <person name="Henrissat B."/>
            <person name="Martinez A.T."/>
            <person name="Otillar R."/>
            <person name="Spatafora J.W."/>
            <person name="Yadav J.S."/>
            <person name="Aerts A."/>
            <person name="Benoit I."/>
            <person name="Boyd A."/>
            <person name="Carlson A."/>
            <person name="Copeland A."/>
            <person name="Coutinho P.M."/>
            <person name="de Vries R.P."/>
            <person name="Ferreira P."/>
            <person name="Findley K."/>
            <person name="Foster B."/>
            <person name="Gaskell J."/>
            <person name="Glotzer D."/>
            <person name="Gorecki P."/>
            <person name="Heitman J."/>
            <person name="Hesse C."/>
            <person name="Hori C."/>
            <person name="Igarashi K."/>
            <person name="Jurgens J.A."/>
            <person name="Kallen N."/>
            <person name="Kersten P."/>
            <person name="Kohler A."/>
            <person name="Kuees U."/>
            <person name="Kumar T.K.A."/>
            <person name="Kuo A."/>
            <person name="LaButti K."/>
            <person name="Larrondo L.F."/>
            <person name="Lindquist E."/>
            <person name="Ling A."/>
            <person name="Lombard V."/>
            <person name="Lucas S."/>
            <person name="Lundell T."/>
            <person name="Martin R."/>
            <person name="McLaughlin D.J."/>
            <person name="Morgenstern I."/>
            <person name="Morin E."/>
            <person name="Murat C."/>
            <person name="Nagy L.G."/>
            <person name="Nolan M."/>
            <person name="Ohm R.A."/>
            <person name="Patyshakuliyeva A."/>
            <person name="Rokas A."/>
            <person name="Ruiz-Duenas F.J."/>
            <person name="Sabat G."/>
            <person name="Salamov A."/>
            <person name="Samejima M."/>
            <person name="Schmutz J."/>
            <person name="Slot J.C."/>
            <person name="St John F."/>
            <person name="Stenlid J."/>
            <person name="Sun H."/>
            <person name="Sun S."/>
            <person name="Syed K."/>
            <person name="Tsang A."/>
            <person name="Wiebenga A."/>
            <person name="Young D."/>
            <person name="Pisabarro A."/>
            <person name="Eastwood D.C."/>
            <person name="Martin F."/>
            <person name="Cullen D."/>
            <person name="Grigoriev I.V."/>
            <person name="Hibbett D.S."/>
        </authorList>
    </citation>
    <scope>NUCLEOTIDE SEQUENCE [LARGE SCALE GENOMIC DNA]</scope>
    <source>
        <strain evidence="3">FP-91666</strain>
    </source>
</reference>
<evidence type="ECO:0008006" key="4">
    <source>
        <dbReference type="Google" id="ProtNLM"/>
    </source>
</evidence>
<keyword evidence="3" id="KW-1185">Reference proteome</keyword>
<sequence>MGLFGHPTPFQTVLEPVDPPIGLNIDFCGPNVETLHMKHNVASLTGDKFVVNNEAGEVVLSCRGQAFTLIDKKVFKDSKGNPLFTIRNKIAIPKKQVIEAMDGTELCRVNKKFLVTSFRMVASFTNMALTPKASSVDPEEIELECKGDWLGRSATITIVGTDEVLGEINRCFLDVKDVAVGKQTYAARIAPGVDIIFMAALCVCFDEAYNEGFN</sequence>
<dbReference type="Pfam" id="PF04525">
    <property type="entry name" value="LOR"/>
    <property type="match status" value="1"/>
</dbReference>
<dbReference type="EMBL" id="JH687403">
    <property type="protein sequence ID" value="EIM79597.1"/>
    <property type="molecule type" value="Genomic_DNA"/>
</dbReference>
<dbReference type="InterPro" id="IPR025659">
    <property type="entry name" value="Tubby-like_C"/>
</dbReference>
<dbReference type="OrthoDB" id="97518at2759"/>
<organism evidence="2 3">
    <name type="scientific">Stereum hirsutum (strain FP-91666)</name>
    <name type="common">White-rot fungus</name>
    <dbReference type="NCBI Taxonomy" id="721885"/>
    <lineage>
        <taxon>Eukaryota</taxon>
        <taxon>Fungi</taxon>
        <taxon>Dikarya</taxon>
        <taxon>Basidiomycota</taxon>
        <taxon>Agaricomycotina</taxon>
        <taxon>Agaricomycetes</taxon>
        <taxon>Russulales</taxon>
        <taxon>Stereaceae</taxon>
        <taxon>Stereum</taxon>
    </lineage>
</organism>
<dbReference type="PANTHER" id="PTHR31087:SF161">
    <property type="entry name" value="TUBBY C 2 FAMILY PROTEIN"/>
    <property type="match status" value="1"/>
</dbReference>
<dbReference type="AlphaFoldDB" id="R7RZ55"/>
<dbReference type="InterPro" id="IPR007612">
    <property type="entry name" value="LOR"/>
</dbReference>
<dbReference type="GeneID" id="18802399"/>
<protein>
    <recommendedName>
        <fullName evidence="4">DUF567-domain-containing protein</fullName>
    </recommendedName>
</protein>
<dbReference type="PANTHER" id="PTHR31087">
    <property type="match status" value="1"/>
</dbReference>
<evidence type="ECO:0000256" key="1">
    <source>
        <dbReference type="ARBA" id="ARBA00005437"/>
    </source>
</evidence>
<accession>R7RZ55</accession>
<dbReference type="InterPro" id="IPR038595">
    <property type="entry name" value="LOR_sf"/>
</dbReference>
<evidence type="ECO:0000313" key="3">
    <source>
        <dbReference type="Proteomes" id="UP000053927"/>
    </source>
</evidence>
<dbReference type="Gene3D" id="2.40.160.200">
    <property type="entry name" value="LURP1-related"/>
    <property type="match status" value="1"/>
</dbReference>
<dbReference type="eggNOG" id="ENOG502QUU9">
    <property type="taxonomic scope" value="Eukaryota"/>
</dbReference>
<dbReference type="Proteomes" id="UP000053927">
    <property type="component" value="Unassembled WGS sequence"/>
</dbReference>